<evidence type="ECO:0000256" key="6">
    <source>
        <dbReference type="ARBA" id="ARBA00022723"/>
    </source>
</evidence>
<dbReference type="EC" id="3.1.3.89" evidence="5"/>
<gene>
    <name evidence="9" type="ORF">A3C24_05315</name>
</gene>
<evidence type="ECO:0000256" key="2">
    <source>
        <dbReference type="ARBA" id="ARBA00001936"/>
    </source>
</evidence>
<comment type="subunit">
    <text evidence="4">Homodimer.</text>
</comment>
<dbReference type="GO" id="GO:0002953">
    <property type="term" value="F:5'-deoxynucleotidase activity"/>
    <property type="evidence" value="ECO:0007669"/>
    <property type="project" value="UniProtKB-EC"/>
</dbReference>
<dbReference type="PANTHER" id="PTHR11845">
    <property type="entry name" value="5'-DEOXYNUCLEOTIDASE HDDC2"/>
    <property type="match status" value="1"/>
</dbReference>
<dbReference type="InterPro" id="IPR006674">
    <property type="entry name" value="HD_domain"/>
</dbReference>
<evidence type="ECO:0000313" key="10">
    <source>
        <dbReference type="Proteomes" id="UP000177159"/>
    </source>
</evidence>
<dbReference type="SUPFAM" id="SSF109604">
    <property type="entry name" value="HD-domain/PDEase-like"/>
    <property type="match status" value="1"/>
</dbReference>
<dbReference type="Pfam" id="PF13023">
    <property type="entry name" value="HD_3"/>
    <property type="match status" value="1"/>
</dbReference>
<evidence type="ECO:0000313" key="9">
    <source>
        <dbReference type="EMBL" id="OGK22553.1"/>
    </source>
</evidence>
<keyword evidence="7" id="KW-0378">Hydrolase</keyword>
<name>A0A1F7GUF9_9BACT</name>
<evidence type="ECO:0000256" key="7">
    <source>
        <dbReference type="ARBA" id="ARBA00022801"/>
    </source>
</evidence>
<dbReference type="GO" id="GO:0046872">
    <property type="term" value="F:metal ion binding"/>
    <property type="evidence" value="ECO:0007669"/>
    <property type="project" value="UniProtKB-KW"/>
</dbReference>
<protein>
    <recommendedName>
        <fullName evidence="5">5'-deoxynucleotidase</fullName>
        <ecNumber evidence="5">3.1.3.89</ecNumber>
    </recommendedName>
</protein>
<evidence type="ECO:0000256" key="4">
    <source>
        <dbReference type="ARBA" id="ARBA00011738"/>
    </source>
</evidence>
<reference evidence="9 10" key="1">
    <citation type="journal article" date="2016" name="Nat. Commun.">
        <title>Thousands of microbial genomes shed light on interconnected biogeochemical processes in an aquifer system.</title>
        <authorList>
            <person name="Anantharaman K."/>
            <person name="Brown C.T."/>
            <person name="Hug L.A."/>
            <person name="Sharon I."/>
            <person name="Castelle C.J."/>
            <person name="Probst A.J."/>
            <person name="Thomas B.C."/>
            <person name="Singh A."/>
            <person name="Wilkins M.J."/>
            <person name="Karaoz U."/>
            <person name="Brodie E.L."/>
            <person name="Williams K.H."/>
            <person name="Hubbard S.S."/>
            <person name="Banfield J.F."/>
        </authorList>
    </citation>
    <scope>NUCLEOTIDE SEQUENCE [LARGE SCALE GENOMIC DNA]</scope>
</reference>
<sequence>MNSNRHILKFFFELGQLRKIKREGWRFAAVEQPESVAEHTLRTAQIGYFLALLEKYKDPYEGCTIALFHQIGECRIGDLHKVAQRYIEVNEEKVVHNQLQPLAKMGESLMKVWKQGEYQKTEAGKIARDADLLELAVTAKEYVDRGYEEAMDMIHNTKKRLYTKSARQLLQELERVHSSDWWRNLKKFNDVK</sequence>
<comment type="cofactor">
    <cofactor evidence="3">
        <name>Co(2+)</name>
        <dbReference type="ChEBI" id="CHEBI:48828"/>
    </cofactor>
</comment>
<evidence type="ECO:0000256" key="5">
    <source>
        <dbReference type="ARBA" id="ARBA00012964"/>
    </source>
</evidence>
<keyword evidence="6" id="KW-0479">Metal-binding</keyword>
<dbReference type="Gene3D" id="1.10.3210.10">
    <property type="entry name" value="Hypothetical protein af1432"/>
    <property type="match status" value="1"/>
</dbReference>
<accession>A0A1F7GUF9</accession>
<dbReference type="InterPro" id="IPR039356">
    <property type="entry name" value="YfbR/HDDC2"/>
</dbReference>
<comment type="cofactor">
    <cofactor evidence="2">
        <name>Mn(2+)</name>
        <dbReference type="ChEBI" id="CHEBI:29035"/>
    </cofactor>
</comment>
<dbReference type="SMART" id="SM00471">
    <property type="entry name" value="HDc"/>
    <property type="match status" value="1"/>
</dbReference>
<dbReference type="AlphaFoldDB" id="A0A1F7GUF9"/>
<dbReference type="EMBL" id="MFZM01000041">
    <property type="protein sequence ID" value="OGK22553.1"/>
    <property type="molecule type" value="Genomic_DNA"/>
</dbReference>
<dbReference type="PANTHER" id="PTHR11845:SF13">
    <property type="entry name" value="5'-DEOXYNUCLEOTIDASE HDDC2"/>
    <property type="match status" value="1"/>
</dbReference>
<feature type="domain" description="HD/PDEase" evidence="8">
    <location>
        <begin position="32"/>
        <end position="145"/>
    </location>
</feature>
<dbReference type="Proteomes" id="UP000177159">
    <property type="component" value="Unassembled WGS sequence"/>
</dbReference>
<comment type="catalytic activity">
    <reaction evidence="1">
        <text>a 2'-deoxyribonucleoside 5'-phosphate + H2O = a 2'-deoxyribonucleoside + phosphate</text>
        <dbReference type="Rhea" id="RHEA:36167"/>
        <dbReference type="ChEBI" id="CHEBI:15377"/>
        <dbReference type="ChEBI" id="CHEBI:18274"/>
        <dbReference type="ChEBI" id="CHEBI:43474"/>
        <dbReference type="ChEBI" id="CHEBI:65317"/>
        <dbReference type="EC" id="3.1.3.89"/>
    </reaction>
</comment>
<proteinExistence type="predicted"/>
<comment type="caution">
    <text evidence="9">The sequence shown here is derived from an EMBL/GenBank/DDBJ whole genome shotgun (WGS) entry which is preliminary data.</text>
</comment>
<evidence type="ECO:0000256" key="3">
    <source>
        <dbReference type="ARBA" id="ARBA00001941"/>
    </source>
</evidence>
<dbReference type="GO" id="GO:0005737">
    <property type="term" value="C:cytoplasm"/>
    <property type="evidence" value="ECO:0007669"/>
    <property type="project" value="TreeGrafter"/>
</dbReference>
<evidence type="ECO:0000256" key="1">
    <source>
        <dbReference type="ARBA" id="ARBA00001638"/>
    </source>
</evidence>
<evidence type="ECO:0000259" key="8">
    <source>
        <dbReference type="SMART" id="SM00471"/>
    </source>
</evidence>
<dbReference type="InterPro" id="IPR003607">
    <property type="entry name" value="HD/PDEase_dom"/>
</dbReference>
<organism evidence="9 10">
    <name type="scientific">Candidatus Roizmanbacteria bacterium RIFCSPHIGHO2_02_FULL_37_24</name>
    <dbReference type="NCBI Taxonomy" id="1802037"/>
    <lineage>
        <taxon>Bacteria</taxon>
        <taxon>Candidatus Roizmaniibacteriota</taxon>
    </lineage>
</organism>